<dbReference type="EMBL" id="JAIWYP010000010">
    <property type="protein sequence ID" value="KAH3749467.1"/>
    <property type="molecule type" value="Genomic_DNA"/>
</dbReference>
<dbReference type="AlphaFoldDB" id="A0A9D4DK06"/>
<evidence type="ECO:0000313" key="1">
    <source>
        <dbReference type="EMBL" id="KAH3749467.1"/>
    </source>
</evidence>
<proteinExistence type="predicted"/>
<name>A0A9D4DK06_DREPO</name>
<accession>A0A9D4DK06</accession>
<keyword evidence="2" id="KW-1185">Reference proteome</keyword>
<comment type="caution">
    <text evidence="1">The sequence shown here is derived from an EMBL/GenBank/DDBJ whole genome shotgun (WGS) entry which is preliminary data.</text>
</comment>
<reference evidence="1" key="2">
    <citation type="submission" date="2020-11" db="EMBL/GenBank/DDBJ databases">
        <authorList>
            <person name="McCartney M.A."/>
            <person name="Auch B."/>
            <person name="Kono T."/>
            <person name="Mallez S."/>
            <person name="Becker A."/>
            <person name="Gohl D.M."/>
            <person name="Silverstein K.A.T."/>
            <person name="Koren S."/>
            <person name="Bechman K.B."/>
            <person name="Herman A."/>
            <person name="Abrahante J.E."/>
            <person name="Garbe J."/>
        </authorList>
    </citation>
    <scope>NUCLEOTIDE SEQUENCE</scope>
    <source>
        <strain evidence="1">Duluth1</strain>
        <tissue evidence="1">Whole animal</tissue>
    </source>
</reference>
<protein>
    <submittedName>
        <fullName evidence="1">Uncharacterized protein</fullName>
    </submittedName>
</protein>
<gene>
    <name evidence="1" type="ORF">DPMN_183965</name>
</gene>
<organism evidence="1 2">
    <name type="scientific">Dreissena polymorpha</name>
    <name type="common">Zebra mussel</name>
    <name type="synonym">Mytilus polymorpha</name>
    <dbReference type="NCBI Taxonomy" id="45954"/>
    <lineage>
        <taxon>Eukaryota</taxon>
        <taxon>Metazoa</taxon>
        <taxon>Spiralia</taxon>
        <taxon>Lophotrochozoa</taxon>
        <taxon>Mollusca</taxon>
        <taxon>Bivalvia</taxon>
        <taxon>Autobranchia</taxon>
        <taxon>Heteroconchia</taxon>
        <taxon>Euheterodonta</taxon>
        <taxon>Imparidentia</taxon>
        <taxon>Neoheterodontei</taxon>
        <taxon>Myida</taxon>
        <taxon>Dreissenoidea</taxon>
        <taxon>Dreissenidae</taxon>
        <taxon>Dreissena</taxon>
    </lineage>
</organism>
<reference evidence="1" key="1">
    <citation type="journal article" date="2019" name="bioRxiv">
        <title>The Genome of the Zebra Mussel, Dreissena polymorpha: A Resource for Invasive Species Research.</title>
        <authorList>
            <person name="McCartney M.A."/>
            <person name="Auch B."/>
            <person name="Kono T."/>
            <person name="Mallez S."/>
            <person name="Zhang Y."/>
            <person name="Obille A."/>
            <person name="Becker A."/>
            <person name="Abrahante J.E."/>
            <person name="Garbe J."/>
            <person name="Badalamenti J.P."/>
            <person name="Herman A."/>
            <person name="Mangelson H."/>
            <person name="Liachko I."/>
            <person name="Sullivan S."/>
            <person name="Sone E.D."/>
            <person name="Koren S."/>
            <person name="Silverstein K.A.T."/>
            <person name="Beckman K.B."/>
            <person name="Gohl D.M."/>
        </authorList>
    </citation>
    <scope>NUCLEOTIDE SEQUENCE</scope>
    <source>
        <strain evidence="1">Duluth1</strain>
        <tissue evidence="1">Whole animal</tissue>
    </source>
</reference>
<dbReference type="Proteomes" id="UP000828390">
    <property type="component" value="Unassembled WGS sequence"/>
</dbReference>
<evidence type="ECO:0000313" key="2">
    <source>
        <dbReference type="Proteomes" id="UP000828390"/>
    </source>
</evidence>
<sequence length="189" mass="22265">MFSTDRKRPPPGGHETNVLSKFHEDLRKNVSSRLFTCFHYIHKEKTAPPPGGHVFPLITTIFKLVRDIYIVDVLTDFRDNSAKMLNSRERDPPDGHELNRRIQEANVLTNFYEDCAKNLPSRLFTCFHYIHIEKTAPPPLPPCFSNDHEHENYSHWRPWIQTIFELNHRIQNTNVLTKFHEDWATNMSS</sequence>